<reference evidence="14 15" key="1">
    <citation type="submission" date="2016-10" db="EMBL/GenBank/DDBJ databases">
        <authorList>
            <person name="Varghese N."/>
            <person name="Submissions S."/>
        </authorList>
    </citation>
    <scope>NUCLEOTIDE SEQUENCE [LARGE SCALE GENOMIC DNA]</scope>
    <source>
        <strain evidence="14 15">DSM 1741</strain>
    </source>
</reference>
<evidence type="ECO:0000256" key="7">
    <source>
        <dbReference type="SAM" id="Coils"/>
    </source>
</evidence>
<keyword evidence="7" id="KW-0175">Coiled coil</keyword>
<evidence type="ECO:0000313" key="14">
    <source>
        <dbReference type="EMBL" id="SFL79835.1"/>
    </source>
</evidence>
<keyword evidence="3" id="KW-1003">Cell membrane</keyword>
<feature type="transmembrane region" description="Helical" evidence="9">
    <location>
        <begin position="932"/>
        <end position="962"/>
    </location>
</feature>
<feature type="transmembrane region" description="Helical" evidence="9">
    <location>
        <begin position="665"/>
        <end position="686"/>
    </location>
</feature>
<dbReference type="Pfam" id="PF12795">
    <property type="entry name" value="MscS_porin"/>
    <property type="match status" value="1"/>
</dbReference>
<evidence type="ECO:0000259" key="11">
    <source>
        <dbReference type="Pfam" id="PF12794"/>
    </source>
</evidence>
<dbReference type="InterPro" id="IPR052702">
    <property type="entry name" value="MscS-like_channel"/>
</dbReference>
<dbReference type="SUPFAM" id="SSF50182">
    <property type="entry name" value="Sm-like ribonucleoproteins"/>
    <property type="match status" value="1"/>
</dbReference>
<evidence type="ECO:0000256" key="2">
    <source>
        <dbReference type="ARBA" id="ARBA00008017"/>
    </source>
</evidence>
<dbReference type="AlphaFoldDB" id="A0A8G2FEM0"/>
<comment type="subcellular location">
    <subcellularLocation>
        <location evidence="1">Cell membrane</location>
        <topology evidence="1">Multi-pass membrane protein</topology>
    </subcellularLocation>
</comment>
<name>A0A8G2FEM0_DESNO</name>
<evidence type="ECO:0000256" key="9">
    <source>
        <dbReference type="SAM" id="Phobius"/>
    </source>
</evidence>
<feature type="transmembrane region" description="Helical" evidence="9">
    <location>
        <begin position="812"/>
        <end position="830"/>
    </location>
</feature>
<feature type="transmembrane region" description="Helical" evidence="9">
    <location>
        <begin position="707"/>
        <end position="731"/>
    </location>
</feature>
<dbReference type="SUPFAM" id="SSF82861">
    <property type="entry name" value="Mechanosensitive channel protein MscS (YggB), transmembrane region"/>
    <property type="match status" value="1"/>
</dbReference>
<dbReference type="Pfam" id="PF00924">
    <property type="entry name" value="MS_channel_2nd"/>
    <property type="match status" value="1"/>
</dbReference>
<dbReference type="EMBL" id="FOTO01000006">
    <property type="protein sequence ID" value="SFL79835.1"/>
    <property type="molecule type" value="Genomic_DNA"/>
</dbReference>
<feature type="transmembrane region" description="Helical" evidence="9">
    <location>
        <begin position="901"/>
        <end position="926"/>
    </location>
</feature>
<dbReference type="InterPro" id="IPR025692">
    <property type="entry name" value="MscS_IM_dom1"/>
</dbReference>
<keyword evidence="5 9" id="KW-1133">Transmembrane helix</keyword>
<feature type="domain" description="Mechanosensitive ion channel MscS porin" evidence="12">
    <location>
        <begin position="53"/>
        <end position="290"/>
    </location>
</feature>
<sequence length="1139" mass="127554">MSKLMEIIPIRLVLPFILAFLLAGARPAVCAVGMSVDTSISLTTDMLKAEIDDVLKADDLDDATKATLLNDYRNALSNLEKAVDFDARTEQLAESVKAAPAEISRVKEDISKQAKKGPQDPEVMAGSLPLKEAEQLLLKAKAENAAVDDLARSLNEKFREQSERPAIINQRLAVIKESEAELLAGRGAPVSPSDPFSVEKAEDWLWQSRVLVLRSEARMLGQELQSLPMLQELTNVRRQEAEARLQDTRMRVQGLETITGRKRQEEAAASVVQATEAVRQVEDSSPLLRQVAADSAKLSHDLQEVTSALENLETKKKTIDQELEKLEEDFRLIKQKIELAGASQALGFMLHEQRRTLVTAKSLGNLMAETEDSIARAGLLRMQHEEESARLKDIDEYMADLVSASPREEEPVSEPELRRLLESRKKLLEKIAHFDQLHFTRLSELEIAYHAYLNTLESYNQFLNERLLWVRSTPFMGFKDIAQLPSEIEALFASGQWINSFNLLFTNAQSWPLIILTCLMVAMLRYRKKSVVSLLENTVAQADNPDTYHFVLPLKAFGMTMLLVLQWPLLLFVLGLEMDDLQRTTPFTQTMGTGLMILSWYYACMGILRGLLMPKGLADCFFHWPQEIITLLRRETGRLIVVMPPLVFVSRLAIFGSLQTTGNAGLGRLTLIAALGSLTVFLYRVLHPEKGVWQHALHKYPKRLWARFYPVLFAIIVSFPVIMSGLIIVGYVFTVGTLIRCFFYSMWVVLGLAFCHQIAERWLIQSMRRASSGKGQDGATPHQDQASDGAPGPPDTDQDPDADTAELPGSRIFLNVMTAVALLFGLWLVWEDVFPALRVFNQFTLWSYSSVVEGQPTSVQVTLGSLGLAAFIGFVTWMATRYLPDLIRMFLRSQFDLSQGGLYTITTLSGYVISVIGSLIVVGILGFKWSQIQWLVAALGVGIGFGLQEIVANFISGLIILFERPIRVGDIVTVGNTDGVVTRIRIRATTIRDFDRKELLVPNKEFISGQLLNWSLSDPVTRIVVPVGVAYGSDVQRAMDLMIKAARESKFVLKRPKPMVTFESFGDNSLLLQLRCFIGSVEDRLLAISDLHLSIDRKFREAQISIAFPQRDVHIDTTRPLEIRVSRKKKQVEGDGSGE</sequence>
<dbReference type="Proteomes" id="UP000199581">
    <property type="component" value="Unassembled WGS sequence"/>
</dbReference>
<feature type="transmembrane region" description="Helical" evidence="9">
    <location>
        <begin position="556"/>
        <end position="575"/>
    </location>
</feature>
<proteinExistence type="inferred from homology"/>
<dbReference type="Gene3D" id="1.10.287.1260">
    <property type="match status" value="1"/>
</dbReference>
<dbReference type="InterPro" id="IPR024393">
    <property type="entry name" value="MscS_porin"/>
</dbReference>
<evidence type="ECO:0000259" key="10">
    <source>
        <dbReference type="Pfam" id="PF00924"/>
    </source>
</evidence>
<comment type="caution">
    <text evidence="14">The sequence shown here is derived from an EMBL/GenBank/DDBJ whole genome shotgun (WGS) entry which is preliminary data.</text>
</comment>
<organism evidence="14 15">
    <name type="scientific">Desulfomicrobium norvegicum (strain DSM 1741 / NCIMB 8310)</name>
    <name type="common">Desulfovibrio baculatus (strain Norway 4)</name>
    <name type="synonym">Desulfovibrio desulfuricans (strain Norway 4)</name>
    <dbReference type="NCBI Taxonomy" id="52561"/>
    <lineage>
        <taxon>Bacteria</taxon>
        <taxon>Pseudomonadati</taxon>
        <taxon>Thermodesulfobacteriota</taxon>
        <taxon>Desulfovibrionia</taxon>
        <taxon>Desulfovibrionales</taxon>
        <taxon>Desulfomicrobiaceae</taxon>
        <taxon>Desulfomicrobium</taxon>
    </lineage>
</organism>
<dbReference type="InterPro" id="IPR006685">
    <property type="entry name" value="MscS_channel_2nd"/>
</dbReference>
<dbReference type="PANTHER" id="PTHR30347:SF1">
    <property type="entry name" value="MECHANOSENSITIVE CHANNEL MSCK"/>
    <property type="match status" value="1"/>
</dbReference>
<feature type="coiled-coil region" evidence="7">
    <location>
        <begin position="295"/>
        <end position="336"/>
    </location>
</feature>
<evidence type="ECO:0000313" key="15">
    <source>
        <dbReference type="Proteomes" id="UP000199581"/>
    </source>
</evidence>
<dbReference type="InterPro" id="IPR010920">
    <property type="entry name" value="LSM_dom_sf"/>
</dbReference>
<dbReference type="GO" id="GO:0005886">
    <property type="term" value="C:plasma membrane"/>
    <property type="evidence" value="ECO:0007669"/>
    <property type="project" value="UniProtKB-SubCell"/>
</dbReference>
<evidence type="ECO:0000256" key="5">
    <source>
        <dbReference type="ARBA" id="ARBA00022989"/>
    </source>
</evidence>
<feature type="domain" description="Mechanosensitive ion channel MscS C-terminal" evidence="13">
    <location>
        <begin position="1023"/>
        <end position="1106"/>
    </location>
</feature>
<feature type="transmembrane region" description="Helical" evidence="9">
    <location>
        <begin position="639"/>
        <end position="659"/>
    </location>
</feature>
<feature type="domain" description="Mechanosensitive ion channel MscS" evidence="10">
    <location>
        <begin position="950"/>
        <end position="1015"/>
    </location>
</feature>
<feature type="transmembrane region" description="Helical" evidence="9">
    <location>
        <begin position="508"/>
        <end position="526"/>
    </location>
</feature>
<dbReference type="InterPro" id="IPR011066">
    <property type="entry name" value="MscS_channel_C_sf"/>
</dbReference>
<keyword evidence="6 9" id="KW-0472">Membrane</keyword>
<evidence type="ECO:0000256" key="8">
    <source>
        <dbReference type="SAM" id="MobiDB-lite"/>
    </source>
</evidence>
<dbReference type="InterPro" id="IPR011014">
    <property type="entry name" value="MscS_channel_TM-2"/>
</dbReference>
<evidence type="ECO:0000256" key="3">
    <source>
        <dbReference type="ARBA" id="ARBA00022475"/>
    </source>
</evidence>
<dbReference type="InterPro" id="IPR049278">
    <property type="entry name" value="MS_channel_C"/>
</dbReference>
<feature type="domain" description="Mechanosensitive ion channel inner membrane" evidence="11">
    <location>
        <begin position="512"/>
        <end position="846"/>
    </location>
</feature>
<dbReference type="Pfam" id="PF21082">
    <property type="entry name" value="MS_channel_3rd"/>
    <property type="match status" value="1"/>
</dbReference>
<dbReference type="Pfam" id="PF12794">
    <property type="entry name" value="MscS_TM"/>
    <property type="match status" value="1"/>
</dbReference>
<dbReference type="Gene3D" id="2.30.30.60">
    <property type="match status" value="1"/>
</dbReference>
<gene>
    <name evidence="14" type="ORF">SAMN05421830_106199</name>
</gene>
<evidence type="ECO:0000259" key="12">
    <source>
        <dbReference type="Pfam" id="PF12795"/>
    </source>
</evidence>
<dbReference type="RefSeq" id="WP_161949128.1">
    <property type="nucleotide sequence ID" value="NZ_FOTO01000006.1"/>
</dbReference>
<keyword evidence="4 9" id="KW-0812">Transmembrane</keyword>
<accession>A0A8G2FEM0</accession>
<feature type="region of interest" description="Disordered" evidence="8">
    <location>
        <begin position="772"/>
        <end position="802"/>
    </location>
</feature>
<dbReference type="PANTHER" id="PTHR30347">
    <property type="entry name" value="POTASSIUM CHANNEL RELATED"/>
    <property type="match status" value="1"/>
</dbReference>
<feature type="transmembrane region" description="Helical" evidence="9">
    <location>
        <begin position="587"/>
        <end position="608"/>
    </location>
</feature>
<evidence type="ECO:0000256" key="6">
    <source>
        <dbReference type="ARBA" id="ARBA00023136"/>
    </source>
</evidence>
<evidence type="ECO:0000259" key="13">
    <source>
        <dbReference type="Pfam" id="PF21082"/>
    </source>
</evidence>
<keyword evidence="15" id="KW-1185">Reference proteome</keyword>
<dbReference type="Gene3D" id="3.30.70.100">
    <property type="match status" value="1"/>
</dbReference>
<protein>
    <submittedName>
        <fullName evidence="14">Potassium efflux system protein</fullName>
    </submittedName>
</protein>
<dbReference type="InterPro" id="IPR023408">
    <property type="entry name" value="MscS_beta-dom_sf"/>
</dbReference>
<feature type="transmembrane region" description="Helical" evidence="9">
    <location>
        <begin position="859"/>
        <end position="880"/>
    </location>
</feature>
<evidence type="ECO:0000256" key="1">
    <source>
        <dbReference type="ARBA" id="ARBA00004651"/>
    </source>
</evidence>
<dbReference type="SUPFAM" id="SSF82689">
    <property type="entry name" value="Mechanosensitive channel protein MscS (YggB), C-terminal domain"/>
    <property type="match status" value="1"/>
</dbReference>
<dbReference type="GO" id="GO:0008381">
    <property type="term" value="F:mechanosensitive monoatomic ion channel activity"/>
    <property type="evidence" value="ECO:0007669"/>
    <property type="project" value="UniProtKB-ARBA"/>
</dbReference>
<evidence type="ECO:0000256" key="4">
    <source>
        <dbReference type="ARBA" id="ARBA00022692"/>
    </source>
</evidence>
<comment type="similarity">
    <text evidence="2">Belongs to the MscS (TC 1.A.23) family.</text>
</comment>
<feature type="transmembrane region" description="Helical" evidence="9">
    <location>
        <begin position="737"/>
        <end position="759"/>
    </location>
</feature>